<dbReference type="Proteomes" id="UP000034172">
    <property type="component" value="Unassembled WGS sequence"/>
</dbReference>
<comment type="caution">
    <text evidence="11">The sequence shown here is derived from an EMBL/GenBank/DDBJ whole genome shotgun (WGS) entry which is preliminary data.</text>
</comment>
<dbReference type="NCBIfam" id="NF002436">
    <property type="entry name" value="PRK01584.1"/>
    <property type="match status" value="1"/>
</dbReference>
<evidence type="ECO:0000256" key="3">
    <source>
        <dbReference type="ARBA" id="ARBA00022555"/>
    </source>
</evidence>
<dbReference type="EC" id="6.1.1.7" evidence="2"/>
<reference evidence="11 12" key="1">
    <citation type="journal article" date="2015" name="Nature">
        <title>rRNA introns, odd ribosomes, and small enigmatic genomes across a large radiation of phyla.</title>
        <authorList>
            <person name="Brown C.T."/>
            <person name="Hug L.A."/>
            <person name="Thomas B.C."/>
            <person name="Sharon I."/>
            <person name="Castelle C.J."/>
            <person name="Singh A."/>
            <person name="Wilkins M.J."/>
            <person name="Williams K.H."/>
            <person name="Banfield J.F."/>
        </authorList>
    </citation>
    <scope>NUCLEOTIDE SEQUENCE [LARGE SCALE GENOMIC DNA]</scope>
</reference>
<organism evidence="11 12">
    <name type="scientific">Candidatus Collierbacteria bacterium GW2011_GWC2_44_18</name>
    <dbReference type="NCBI Taxonomy" id="1618392"/>
    <lineage>
        <taxon>Bacteria</taxon>
        <taxon>Candidatus Collieribacteriota</taxon>
    </lineage>
</organism>
<dbReference type="Pfam" id="PF07973">
    <property type="entry name" value="tRNA_SAD"/>
    <property type="match status" value="1"/>
</dbReference>
<evidence type="ECO:0000256" key="1">
    <source>
        <dbReference type="ARBA" id="ARBA00008226"/>
    </source>
</evidence>
<accession>A0A0G1HRI8</accession>
<dbReference type="GO" id="GO:0004813">
    <property type="term" value="F:alanine-tRNA ligase activity"/>
    <property type="evidence" value="ECO:0007669"/>
    <property type="project" value="UniProtKB-EC"/>
</dbReference>
<dbReference type="InterPro" id="IPR018163">
    <property type="entry name" value="Thr/Ala-tRNA-synth_IIc_edit"/>
</dbReference>
<keyword evidence="3" id="KW-0820">tRNA-binding</keyword>
<evidence type="ECO:0000256" key="9">
    <source>
        <dbReference type="ARBA" id="ARBA00023146"/>
    </source>
</evidence>
<keyword evidence="8" id="KW-0648">Protein biosynthesis</keyword>
<dbReference type="InterPro" id="IPR018165">
    <property type="entry name" value="Ala-tRNA-synth_IIc_core"/>
</dbReference>
<dbReference type="EMBL" id="LCIE01000002">
    <property type="protein sequence ID" value="KKT49761.1"/>
    <property type="molecule type" value="Genomic_DNA"/>
</dbReference>
<dbReference type="CDD" id="cd00673">
    <property type="entry name" value="AlaRS_core"/>
    <property type="match status" value="1"/>
</dbReference>
<dbReference type="GO" id="GO:0000049">
    <property type="term" value="F:tRNA binding"/>
    <property type="evidence" value="ECO:0007669"/>
    <property type="project" value="UniProtKB-KW"/>
</dbReference>
<dbReference type="GO" id="GO:0002161">
    <property type="term" value="F:aminoacyl-tRNA deacylase activity"/>
    <property type="evidence" value="ECO:0007669"/>
    <property type="project" value="TreeGrafter"/>
</dbReference>
<sequence>MTIHDIRQKYFDFMESKGHKIIPSSPLVLEGDATTLFTSSGMQPMMPYLLGQKHPLGTRLVDSQKCFRSQDIDEVGDNRHTTFFEMLGNWSLGDYFKKEQLGFFFAFLTDKKLGLGLDPHRLYVSVFAGGSGVEKDDDAVMIWKNLFAKVGIQAKEGQQIFPYPAKKNWWSRAGTPEQMPTGEPGGPDSEVFFDFGVERKLHENSQWKNEPCHINCDCGRYVEIGNNVFMQYVKQADGTLKELPQKNIDFGGGLTRLEAAMRNDPDMFNISSLAPVIKEVEKISAHSYSVEEHRPSMRVIADHLTAASFLIKDGVFPSNKGQGYVLRRLLRRAAIKLYFLTDNRDSIVMLPDIVRVITEFYDDLYFNPGDFPLIQNTITVEISRFSHSLDRGLKELQKNPQVDGKFAFDLYQNYGFPLEVTAEILSQMGKQVDIQQFQKEFEKHKELSRTASAGMFRGGLADHSDVVTAYHTATHLLHAALRQILGTHIQQKGSNITSERLRFDFSHPEKLSEVQIKVVQNLINQKISERLTVTKEELPKEKALTQGALAFFGQKYPDQVTVYTIGDRKNFFSKELCGGPHVESLAELAKINIVKQESLGAGTRRLYLQFV</sequence>
<dbReference type="PRINTS" id="PR00980">
    <property type="entry name" value="TRNASYNTHALA"/>
</dbReference>
<dbReference type="InterPro" id="IPR050058">
    <property type="entry name" value="Ala-tRNA_ligase"/>
</dbReference>
<dbReference type="PANTHER" id="PTHR11777">
    <property type="entry name" value="ALANYL-TRNA SYNTHETASE"/>
    <property type="match status" value="1"/>
</dbReference>
<evidence type="ECO:0000256" key="7">
    <source>
        <dbReference type="ARBA" id="ARBA00022884"/>
    </source>
</evidence>
<dbReference type="PROSITE" id="PS50860">
    <property type="entry name" value="AA_TRNA_LIGASE_II_ALA"/>
    <property type="match status" value="1"/>
</dbReference>
<evidence type="ECO:0000313" key="12">
    <source>
        <dbReference type="Proteomes" id="UP000034172"/>
    </source>
</evidence>
<keyword evidence="7" id="KW-0694">RNA-binding</keyword>
<evidence type="ECO:0000259" key="10">
    <source>
        <dbReference type="PROSITE" id="PS50860"/>
    </source>
</evidence>
<keyword evidence="9 11" id="KW-0030">Aminoacyl-tRNA synthetase</keyword>
<dbReference type="InterPro" id="IPR002318">
    <property type="entry name" value="Ala-tRNA-lgiase_IIc"/>
</dbReference>
<dbReference type="Gene3D" id="3.30.980.10">
    <property type="entry name" value="Threonyl-trna Synthetase, Chain A, domain 2"/>
    <property type="match status" value="1"/>
</dbReference>
<dbReference type="GO" id="GO:0006419">
    <property type="term" value="P:alanyl-tRNA aminoacylation"/>
    <property type="evidence" value="ECO:0007669"/>
    <property type="project" value="InterPro"/>
</dbReference>
<comment type="similarity">
    <text evidence="1">Belongs to the class-II aminoacyl-tRNA synthetase family.</text>
</comment>
<gene>
    <name evidence="11" type="ORF">UW41_C0002G0037</name>
</gene>
<evidence type="ECO:0000256" key="6">
    <source>
        <dbReference type="ARBA" id="ARBA00022840"/>
    </source>
</evidence>
<keyword evidence="4" id="KW-0436">Ligase</keyword>
<evidence type="ECO:0000256" key="2">
    <source>
        <dbReference type="ARBA" id="ARBA00013168"/>
    </source>
</evidence>
<dbReference type="Gene3D" id="3.30.930.10">
    <property type="entry name" value="Bira Bifunctional Protein, Domain 2"/>
    <property type="match status" value="1"/>
</dbReference>
<dbReference type="GO" id="GO:0005829">
    <property type="term" value="C:cytosol"/>
    <property type="evidence" value="ECO:0007669"/>
    <property type="project" value="TreeGrafter"/>
</dbReference>
<evidence type="ECO:0000256" key="5">
    <source>
        <dbReference type="ARBA" id="ARBA00022741"/>
    </source>
</evidence>
<dbReference type="InterPro" id="IPR045864">
    <property type="entry name" value="aa-tRNA-synth_II/BPL/LPL"/>
</dbReference>
<evidence type="ECO:0000256" key="8">
    <source>
        <dbReference type="ARBA" id="ARBA00022917"/>
    </source>
</evidence>
<dbReference type="Pfam" id="PF01411">
    <property type="entry name" value="tRNA-synt_2c"/>
    <property type="match status" value="1"/>
</dbReference>
<feature type="domain" description="Alanyl-transfer RNA synthetases family profile" evidence="10">
    <location>
        <begin position="1"/>
        <end position="606"/>
    </location>
</feature>
<dbReference type="SUPFAM" id="SSF101353">
    <property type="entry name" value="Putative anticodon-binding domain of alanyl-tRNA synthetase (AlaRS)"/>
    <property type="match status" value="1"/>
</dbReference>
<dbReference type="GO" id="GO:0005524">
    <property type="term" value="F:ATP binding"/>
    <property type="evidence" value="ECO:0007669"/>
    <property type="project" value="UniProtKB-KW"/>
</dbReference>
<dbReference type="InterPro" id="IPR018162">
    <property type="entry name" value="Ala-tRNA-ligase_IIc_anticod-bd"/>
</dbReference>
<dbReference type="FunFam" id="3.30.980.10:FF:000004">
    <property type="entry name" value="Alanine--tRNA ligase, cytoplasmic"/>
    <property type="match status" value="1"/>
</dbReference>
<dbReference type="PANTHER" id="PTHR11777:SF9">
    <property type="entry name" value="ALANINE--TRNA LIGASE, CYTOPLASMIC"/>
    <property type="match status" value="1"/>
</dbReference>
<proteinExistence type="inferred from homology"/>
<dbReference type="AlphaFoldDB" id="A0A0G1HRI8"/>
<keyword evidence="6" id="KW-0067">ATP-binding</keyword>
<dbReference type="InterPro" id="IPR012947">
    <property type="entry name" value="tRNA_SAD"/>
</dbReference>
<dbReference type="InterPro" id="IPR018164">
    <property type="entry name" value="Ala-tRNA-synth_IIc_N"/>
</dbReference>
<dbReference type="PATRIC" id="fig|1618392.3.peg.90"/>
<dbReference type="SUPFAM" id="SSF55186">
    <property type="entry name" value="ThrRS/AlaRS common domain"/>
    <property type="match status" value="1"/>
</dbReference>
<protein>
    <recommendedName>
        <fullName evidence="2">alanine--tRNA ligase</fullName>
        <ecNumber evidence="2">6.1.1.7</ecNumber>
    </recommendedName>
</protein>
<evidence type="ECO:0000256" key="4">
    <source>
        <dbReference type="ARBA" id="ARBA00022598"/>
    </source>
</evidence>
<name>A0A0G1HRI8_9BACT</name>
<keyword evidence="5" id="KW-0547">Nucleotide-binding</keyword>
<dbReference type="SUPFAM" id="SSF55681">
    <property type="entry name" value="Class II aaRS and biotin synthetases"/>
    <property type="match status" value="1"/>
</dbReference>
<dbReference type="Gene3D" id="3.30.54.20">
    <property type="match status" value="1"/>
</dbReference>
<dbReference type="SMART" id="SM00863">
    <property type="entry name" value="tRNA_SAD"/>
    <property type="match status" value="1"/>
</dbReference>
<evidence type="ECO:0000313" key="11">
    <source>
        <dbReference type="EMBL" id="KKT49761.1"/>
    </source>
</evidence>
<dbReference type="STRING" id="1618392.UW41_C0002G0037"/>